<dbReference type="SMART" id="SM00243">
    <property type="entry name" value="GAS2"/>
    <property type="match status" value="1"/>
</dbReference>
<dbReference type="EMBL" id="KV448237">
    <property type="protein sequence ID" value="OAX39765.1"/>
    <property type="molecule type" value="Genomic_DNA"/>
</dbReference>
<evidence type="ECO:0000256" key="3">
    <source>
        <dbReference type="ARBA" id="ARBA00023212"/>
    </source>
</evidence>
<comment type="subcellular location">
    <subcellularLocation>
        <location evidence="1">Cytoplasm</location>
        <location evidence="1">Cytoskeleton</location>
    </subcellularLocation>
</comment>
<evidence type="ECO:0000256" key="1">
    <source>
        <dbReference type="ARBA" id="ARBA00004245"/>
    </source>
</evidence>
<protein>
    <recommendedName>
        <fullName evidence="6">GAR domain-containing protein</fullName>
    </recommendedName>
</protein>
<organism evidence="7 8">
    <name type="scientific">Rhizopogon vinicolor AM-OR11-026</name>
    <dbReference type="NCBI Taxonomy" id="1314800"/>
    <lineage>
        <taxon>Eukaryota</taxon>
        <taxon>Fungi</taxon>
        <taxon>Dikarya</taxon>
        <taxon>Basidiomycota</taxon>
        <taxon>Agaricomycotina</taxon>
        <taxon>Agaricomycetes</taxon>
        <taxon>Agaricomycetidae</taxon>
        <taxon>Boletales</taxon>
        <taxon>Suillineae</taxon>
        <taxon>Rhizopogonaceae</taxon>
        <taxon>Rhizopogon</taxon>
    </lineage>
</organism>
<dbReference type="OrthoDB" id="10017054at2759"/>
<evidence type="ECO:0000256" key="2">
    <source>
        <dbReference type="ARBA" id="ARBA00022490"/>
    </source>
</evidence>
<feature type="compositionally biased region" description="Low complexity" evidence="5">
    <location>
        <begin position="1468"/>
        <end position="1480"/>
    </location>
</feature>
<dbReference type="GO" id="GO:0005856">
    <property type="term" value="C:cytoskeleton"/>
    <property type="evidence" value="ECO:0007669"/>
    <property type="project" value="UniProtKB-SubCell"/>
</dbReference>
<feature type="region of interest" description="Disordered" evidence="5">
    <location>
        <begin position="600"/>
        <end position="627"/>
    </location>
</feature>
<dbReference type="STRING" id="1314800.A0A1B7N4H8"/>
<feature type="compositionally biased region" description="Low complexity" evidence="5">
    <location>
        <begin position="9"/>
        <end position="18"/>
    </location>
</feature>
<gene>
    <name evidence="7" type="ORF">K503DRAFT_715872</name>
</gene>
<dbReference type="PANTHER" id="PTHR48125:SF12">
    <property type="entry name" value="AT HOOK TRANSCRIPTION FACTOR FAMILY-RELATED"/>
    <property type="match status" value="1"/>
</dbReference>
<dbReference type="Gene3D" id="3.30.920.20">
    <property type="entry name" value="Gas2-like domain"/>
    <property type="match status" value="1"/>
</dbReference>
<evidence type="ECO:0000313" key="8">
    <source>
        <dbReference type="Proteomes" id="UP000092154"/>
    </source>
</evidence>
<evidence type="ECO:0000256" key="4">
    <source>
        <dbReference type="SAM" id="Coils"/>
    </source>
</evidence>
<name>A0A1B7N4H8_9AGAM</name>
<dbReference type="Proteomes" id="UP000092154">
    <property type="component" value="Unassembled WGS sequence"/>
</dbReference>
<feature type="coiled-coil region" evidence="4">
    <location>
        <begin position="695"/>
        <end position="722"/>
    </location>
</feature>
<evidence type="ECO:0000259" key="6">
    <source>
        <dbReference type="PROSITE" id="PS51460"/>
    </source>
</evidence>
<feature type="compositionally biased region" description="Pro residues" evidence="5">
    <location>
        <begin position="1692"/>
        <end position="1703"/>
    </location>
</feature>
<dbReference type="SUPFAM" id="SSF143575">
    <property type="entry name" value="GAS2 domain-like"/>
    <property type="match status" value="1"/>
</dbReference>
<keyword evidence="8" id="KW-1185">Reference proteome</keyword>
<feature type="region of interest" description="Disordered" evidence="5">
    <location>
        <begin position="976"/>
        <end position="1013"/>
    </location>
</feature>
<feature type="region of interest" description="Disordered" evidence="5">
    <location>
        <begin position="1370"/>
        <end position="1571"/>
    </location>
</feature>
<dbReference type="InterPro" id="IPR003108">
    <property type="entry name" value="GAR_dom"/>
</dbReference>
<feature type="region of interest" description="Disordered" evidence="5">
    <location>
        <begin position="1"/>
        <end position="23"/>
    </location>
</feature>
<keyword evidence="3" id="KW-0206">Cytoskeleton</keyword>
<dbReference type="InParanoid" id="A0A1B7N4H8"/>
<dbReference type="PROSITE" id="PS51460">
    <property type="entry name" value="GAR"/>
    <property type="match status" value="1"/>
</dbReference>
<evidence type="ECO:0000313" key="7">
    <source>
        <dbReference type="EMBL" id="OAX39765.1"/>
    </source>
</evidence>
<feature type="compositionally biased region" description="Polar residues" evidence="5">
    <location>
        <begin position="1434"/>
        <end position="1455"/>
    </location>
</feature>
<feature type="compositionally biased region" description="Low complexity" evidence="5">
    <location>
        <begin position="1525"/>
        <end position="1544"/>
    </location>
</feature>
<dbReference type="InterPro" id="IPR036534">
    <property type="entry name" value="GAR_dom_sf"/>
</dbReference>
<accession>A0A1B7N4H8</accession>
<feature type="compositionally biased region" description="Polar residues" evidence="5">
    <location>
        <begin position="1481"/>
        <end position="1491"/>
    </location>
</feature>
<sequence length="1772" mass="197987">MSPEPPAAAPSAPSCASPDMVSGTPQEQFIESIQVLHHDEEQALETHEVIELQAFSERKAWIEDKIKFLEALPPIEVFVGLDAIRTSAEHIPGLPTREQLQKWLSEHDRIEKETEIFDSGELKKLRALTKAATQRHLSPEDTDLIELTLTTIYELDKLLHLLRDRSENLDLLGIRLTWEEQRRAAWIDHQRILAEIETFLTARARWSPSIYEFMAKPEEKTLTRRGSIASMASDTSVTSSAGFSRSARFKLAELLSRDAAQFAGRVSSLRHGKIAAAGKALDKLIDNSRGPVPEELLDEQDKLEEKGINEMENLGKFVMNVVTQWRKADEIYVETMKDQNAAQNLLEEIETSKLYHPTHRQNTSFLSRTETLVKRLALRGNSPASNSFPRPLHIIFPDQQLANETVIQILLSEIASTSDLVSKVDSLAKEYRVGYEAVKDVESLSRSADELMAIFVSTIDRLENGFPACDGDGSPPSLMSEDCLHPTAHSAFLTFLPSITQEVERSCTEADHLLRTFRVALLNLELPGIDETFKEDAAAQVEALATLREKAAAISADMNARVSRLRVAKRVWSIMDGILTELEDTRGEVGDLMEGERWKQQTGMGGAEPLTPETPPQDVLPTPSVSSSDVLGRLEVIRQTLTDDVMHPLATLTGMLEKPLDDLLSHTSEGLFARLESVKQMVILLGAIRSQSAAMASFQESVHELQVRIEDLKIKYDRTIEDVLDSQLCGASLAETQCQLKDESDALRSNADALTNTVAQRIPFLSQGASEQRNAPTLIRKRFSSAGSIRLVTSDVPATIELPFTLRSLDDVVRGDSNMLVIRLSGDVQSLEQKGEHLRLACMAKDVDSELSSMADDLRGVNEELGSLRIRLASISRADEKLAQLQDLSGEIDRYSSQHRSPLSRHLSLIRESLRQMESVPCSHDHRIHETLIMSRRRKVDDLEIKLNNLDDDTNVLRAEVSAALTTEANRIEEKKLQEEREAEDRRRRAELERREADARAREEEERKEAERQRIEKELRERQAREELERLIAEQQQAERLQVERELHERLEREELERLKAEQQQAEKLRVEQELRERLEREELERLEAEKQQAERLRVEQELLERLELDELARLAAEQQQAEAERRAQERRLDAVVQAKADAELQETERVKDWQERDESQSCDVFGLRIAPSPSPKKTRQGSDLLDKVVSLRKRLRSIGINEIARPPANSTSSNHLPTLEQYGKMNAQFATILSELTTLPSSMPSPVADMELRSVKSEVEASTEMMQRIRQLADLSDVAHRCDMALSDLLEHIDSYPSPPAGPLSSTHVSVLRLPPEDQLGARLGFTKRAVAQVAAYIESVKDDPRAISEHQRVQQTWVELEEMGNDRICGRKSRPGSVLSSGRNSSASVVSSGGAGHTRKASGYSNLSVRGPASGRFLAPAHPSPRRVVSGDLTTRSRPSSKLSMLSTASISRSVSGPMAGPPPSSVSSSLHSSTFASRQRTTSLSLNTPPDIPGKRSPLPTRPRAQTRSRASPTPSETSAVARPAATHSRSSSSMSTWARAPRQSFPTSNKLQTPPRKTQPQPRKTYVANPKNKLDVAVGDVVNKLPVNVNINVEVVADTWKDQSGKYWIGDQEPKLCFCRILRSQTVMVRVGGGWQELSKFIKDHFADMFRIIPPDSPPKFGSPRFESREEKWISSATLLEAPELVTTPPPRTPEPRGPFLPSFTISTPGAHSPHSVKSTPSSGSPLAPLQFMRRAGPDALRPVTPSKPHQPRTSIPSTPARHNLWRP</sequence>
<dbReference type="GO" id="GO:0008017">
    <property type="term" value="F:microtubule binding"/>
    <property type="evidence" value="ECO:0007669"/>
    <property type="project" value="InterPro"/>
</dbReference>
<feature type="compositionally biased region" description="Polar residues" evidence="5">
    <location>
        <begin position="1507"/>
        <end position="1522"/>
    </location>
</feature>
<feature type="compositionally biased region" description="Low complexity" evidence="5">
    <location>
        <begin position="1556"/>
        <end position="1569"/>
    </location>
</feature>
<feature type="compositionally biased region" description="Polar residues" evidence="5">
    <location>
        <begin position="1708"/>
        <end position="1729"/>
    </location>
</feature>
<reference evidence="7 8" key="1">
    <citation type="submission" date="2016-06" db="EMBL/GenBank/DDBJ databases">
        <title>Comparative genomics of the ectomycorrhizal sister species Rhizopogon vinicolor and Rhizopogon vesiculosus (Basidiomycota: Boletales) reveals a divergence of the mating type B locus.</title>
        <authorList>
            <consortium name="DOE Joint Genome Institute"/>
            <person name="Mujic A.B."/>
            <person name="Kuo A."/>
            <person name="Tritt A."/>
            <person name="Lipzen A."/>
            <person name="Chen C."/>
            <person name="Johnson J."/>
            <person name="Sharma A."/>
            <person name="Barry K."/>
            <person name="Grigoriev I.V."/>
            <person name="Spatafora J.W."/>
        </authorList>
    </citation>
    <scope>NUCLEOTIDE SEQUENCE [LARGE SCALE GENOMIC DNA]</scope>
    <source>
        <strain evidence="7 8">AM-OR11-026</strain>
    </source>
</reference>
<dbReference type="PANTHER" id="PTHR48125">
    <property type="entry name" value="LP07818P1"/>
    <property type="match status" value="1"/>
</dbReference>
<dbReference type="Pfam" id="PF02187">
    <property type="entry name" value="GAS2"/>
    <property type="match status" value="1"/>
</dbReference>
<feature type="region of interest" description="Disordered" evidence="5">
    <location>
        <begin position="1689"/>
        <end position="1772"/>
    </location>
</feature>
<feature type="compositionally biased region" description="Low complexity" evidence="5">
    <location>
        <begin position="1378"/>
        <end position="1394"/>
    </location>
</feature>
<proteinExistence type="predicted"/>
<keyword evidence="2" id="KW-0963">Cytoplasm</keyword>
<keyword evidence="4" id="KW-0175">Coiled coil</keyword>
<evidence type="ECO:0000256" key="5">
    <source>
        <dbReference type="SAM" id="MobiDB-lite"/>
    </source>
</evidence>
<feature type="domain" description="GAR" evidence="6">
    <location>
        <begin position="1573"/>
        <end position="1653"/>
    </location>
</feature>